<dbReference type="Gene3D" id="3.40.50.150">
    <property type="entry name" value="Vaccinia Virus protein VP39"/>
    <property type="match status" value="2"/>
</dbReference>
<evidence type="ECO:0000256" key="6">
    <source>
        <dbReference type="ARBA" id="ARBA00022747"/>
    </source>
</evidence>
<dbReference type="InterPro" id="IPR017985">
    <property type="entry name" value="MeTrfase_CN4_CS"/>
</dbReference>
<dbReference type="GO" id="GO:0032259">
    <property type="term" value="P:methylation"/>
    <property type="evidence" value="ECO:0007669"/>
    <property type="project" value="UniProtKB-KW"/>
</dbReference>
<organism evidence="10 11">
    <name type="scientific">Halotia branconii CENA392</name>
    <dbReference type="NCBI Taxonomy" id="1539056"/>
    <lineage>
        <taxon>Bacteria</taxon>
        <taxon>Bacillati</taxon>
        <taxon>Cyanobacteriota</taxon>
        <taxon>Cyanophyceae</taxon>
        <taxon>Nostocales</taxon>
        <taxon>Nodulariaceae</taxon>
        <taxon>Halotia</taxon>
    </lineage>
</organism>
<keyword evidence="6" id="KW-0680">Restriction system</keyword>
<dbReference type="KEGG" id="hbq:QI031_04115"/>
<dbReference type="GO" id="GO:0008170">
    <property type="term" value="F:N-methyltransferase activity"/>
    <property type="evidence" value="ECO:0007669"/>
    <property type="project" value="InterPro"/>
</dbReference>
<dbReference type="AlphaFoldDB" id="A0AAJ6PAG7"/>
<dbReference type="RefSeq" id="WP_281483946.1">
    <property type="nucleotide sequence ID" value="NZ_CP124543.1"/>
</dbReference>
<dbReference type="PROSITE" id="PS00093">
    <property type="entry name" value="N4_MTASE"/>
    <property type="match status" value="1"/>
</dbReference>
<protein>
    <recommendedName>
        <fullName evidence="2">site-specific DNA-methyltransferase (cytosine-N(4)-specific)</fullName>
        <ecNumber evidence="2">2.1.1.113</ecNumber>
    </recommendedName>
</protein>
<evidence type="ECO:0000256" key="4">
    <source>
        <dbReference type="ARBA" id="ARBA00022679"/>
    </source>
</evidence>
<feature type="domain" description="DNA methylase N-4/N-6" evidence="9">
    <location>
        <begin position="46"/>
        <end position="102"/>
    </location>
</feature>
<name>A0AAJ6PAG7_9CYAN</name>
<evidence type="ECO:0000313" key="10">
    <source>
        <dbReference type="EMBL" id="WGV26701.1"/>
    </source>
</evidence>
<evidence type="ECO:0000256" key="8">
    <source>
        <dbReference type="ARBA" id="ARBA00049120"/>
    </source>
</evidence>
<evidence type="ECO:0000256" key="5">
    <source>
        <dbReference type="ARBA" id="ARBA00022691"/>
    </source>
</evidence>
<comment type="similarity">
    <text evidence="1">Belongs to the N(4)/N(6)-methyltransferase family. N(4) subfamily.</text>
</comment>
<dbReference type="Pfam" id="PF01555">
    <property type="entry name" value="N6_N4_Mtase"/>
    <property type="match status" value="1"/>
</dbReference>
<sequence>MIKHSQLQLFNLVPEPQQNAQSKIIKERTGTFTDNMKLPIHRWFRYSAGFSADWVEKVITELEPQTILDPFVGSGTVCIAADRLGINSYGIEAHSFVYRLAKGKLAWVVDIHAFLEAVTKIKRFAASLQPNLPEKIPVLLSKCYTNETLIDLFKIRQAYLEIAPSLSEELQSLIFLAISAILRSSSHVNTAQWQYILPNKRKAKVYEPFEALERQVDLMQEDMYQMQSITQSSQTHLIQDDARNLKSIPDNLIDLVITSPPYANNYDYADATRLEMTFWGEVNSWGDLHETVRKFLIRSSSQHVSKDRLSLTNLIAESIIDPIRDELIPVCQELENIRKTKGGNKAYHTMIAAYFIDMGFVFHALHRVATSDCKTCFVVGDSAPYGVYVPVEKWLGKLAVAAGFDFWSFEQIRQRNIKWKNRKHNVPLHEGRLWIEGKFMAQSPSHKFGQNLGKLLEAIVLDDILKPRLQEFAQTKNYYLDWQRSRPARSGKKVTWEDKYGNKHDLDFVIEIDGTDNQLGRPVAFIESAWRRYTKHSKNKAQEIQGAILPIIELHHLSAPFYGAVLAGDFTKPALDQLRNNGFAIIYIPYKHVVAAFKEIGFDVAFDEDTPDEIYAKASNTLADITNLDKEKLRQALMQASKQEVEQFMDILKNCLERYIAKIIIIPLFGIRYEFLSINDAITELNILDINSPNGKFDRFEVIIDYSNNDTIKATFQNKTLLADFLRKLES</sequence>
<dbReference type="EC" id="2.1.1.113" evidence="2"/>
<dbReference type="GO" id="GO:0003677">
    <property type="term" value="F:DNA binding"/>
    <property type="evidence" value="ECO:0007669"/>
    <property type="project" value="UniProtKB-KW"/>
</dbReference>
<evidence type="ECO:0000259" key="9">
    <source>
        <dbReference type="Pfam" id="PF01555"/>
    </source>
</evidence>
<dbReference type="REBASE" id="714499">
    <property type="entry name" value="M.Hbr392ORF4115P"/>
</dbReference>
<accession>A0AAJ6PAG7</accession>
<keyword evidence="4" id="KW-0808">Transferase</keyword>
<dbReference type="InterPro" id="IPR002941">
    <property type="entry name" value="DNA_methylase_N4/N6"/>
</dbReference>
<evidence type="ECO:0000256" key="7">
    <source>
        <dbReference type="ARBA" id="ARBA00023125"/>
    </source>
</evidence>
<dbReference type="SUPFAM" id="SSF53335">
    <property type="entry name" value="S-adenosyl-L-methionine-dependent methyltransferases"/>
    <property type="match status" value="2"/>
</dbReference>
<dbReference type="Proteomes" id="UP001223520">
    <property type="component" value="Chromosome"/>
</dbReference>
<comment type="catalytic activity">
    <reaction evidence="8">
        <text>a 2'-deoxycytidine in DNA + S-adenosyl-L-methionine = an N(4)-methyl-2'-deoxycytidine in DNA + S-adenosyl-L-homocysteine + H(+)</text>
        <dbReference type="Rhea" id="RHEA:16857"/>
        <dbReference type="Rhea" id="RHEA-COMP:11369"/>
        <dbReference type="Rhea" id="RHEA-COMP:13674"/>
        <dbReference type="ChEBI" id="CHEBI:15378"/>
        <dbReference type="ChEBI" id="CHEBI:57856"/>
        <dbReference type="ChEBI" id="CHEBI:59789"/>
        <dbReference type="ChEBI" id="CHEBI:85452"/>
        <dbReference type="ChEBI" id="CHEBI:137933"/>
        <dbReference type="EC" id="2.1.1.113"/>
    </reaction>
</comment>
<gene>
    <name evidence="10" type="ORF">QI031_04115</name>
</gene>
<keyword evidence="7" id="KW-0238">DNA-binding</keyword>
<evidence type="ECO:0000313" key="11">
    <source>
        <dbReference type="Proteomes" id="UP001223520"/>
    </source>
</evidence>
<evidence type="ECO:0000256" key="2">
    <source>
        <dbReference type="ARBA" id="ARBA00012185"/>
    </source>
</evidence>
<proteinExistence type="inferred from homology"/>
<dbReference type="EMBL" id="CP124543">
    <property type="protein sequence ID" value="WGV26701.1"/>
    <property type="molecule type" value="Genomic_DNA"/>
</dbReference>
<keyword evidence="11" id="KW-1185">Reference proteome</keyword>
<reference evidence="10 11" key="1">
    <citation type="journal article" date="2023" name="Limnol Oceanogr Lett">
        <title>Environmental adaptations by the intertidal Antarctic cyanobacterium Halotia branconii CENA392 as revealed using long-read genome sequencing.</title>
        <authorList>
            <person name="Dextro R.B."/>
            <person name="Delbaje E."/>
            <person name="Freitas P.N.N."/>
            <person name="Geraldes V."/>
            <person name="Pinto E."/>
            <person name="Long P.F."/>
            <person name="Fiore M.F."/>
        </authorList>
    </citation>
    <scope>NUCLEOTIDE SEQUENCE [LARGE SCALE GENOMIC DNA]</scope>
    <source>
        <strain evidence="10 11">CENA392</strain>
    </source>
</reference>
<keyword evidence="3 10" id="KW-0489">Methyltransferase</keyword>
<keyword evidence="5" id="KW-0949">S-adenosyl-L-methionine</keyword>
<dbReference type="GO" id="GO:0009307">
    <property type="term" value="P:DNA restriction-modification system"/>
    <property type="evidence" value="ECO:0007669"/>
    <property type="project" value="UniProtKB-KW"/>
</dbReference>
<dbReference type="InterPro" id="IPR029063">
    <property type="entry name" value="SAM-dependent_MTases_sf"/>
</dbReference>
<evidence type="ECO:0000256" key="3">
    <source>
        <dbReference type="ARBA" id="ARBA00022603"/>
    </source>
</evidence>
<evidence type="ECO:0000256" key="1">
    <source>
        <dbReference type="ARBA" id="ARBA00010203"/>
    </source>
</evidence>
<dbReference type="GO" id="GO:0015667">
    <property type="term" value="F:site-specific DNA-methyltransferase (cytosine-N4-specific) activity"/>
    <property type="evidence" value="ECO:0007669"/>
    <property type="project" value="UniProtKB-EC"/>
</dbReference>